<evidence type="ECO:0000313" key="3">
    <source>
        <dbReference type="Proteomes" id="UP000636888"/>
    </source>
</evidence>
<gene>
    <name evidence="2" type="ORF">JFN93_21755</name>
</gene>
<dbReference type="Proteomes" id="UP000636888">
    <property type="component" value="Unassembled WGS sequence"/>
</dbReference>
<dbReference type="GO" id="GO:0004803">
    <property type="term" value="F:transposase activity"/>
    <property type="evidence" value="ECO:0007669"/>
    <property type="project" value="InterPro"/>
</dbReference>
<dbReference type="AlphaFoldDB" id="A0A8J7S804"/>
<comment type="caution">
    <text evidence="2">The sequence shown here is derived from an EMBL/GenBank/DDBJ whole genome shotgun (WGS) entry which is preliminary data.</text>
</comment>
<dbReference type="RefSeq" id="WP_199386321.1">
    <property type="nucleotide sequence ID" value="NZ_JAEMHM010000022.1"/>
</dbReference>
<dbReference type="GO" id="GO:0006313">
    <property type="term" value="P:DNA transposition"/>
    <property type="evidence" value="ECO:0007669"/>
    <property type="project" value="InterPro"/>
</dbReference>
<dbReference type="InterPro" id="IPR036515">
    <property type="entry name" value="Transposase_17_sf"/>
</dbReference>
<dbReference type="EMBL" id="JAEMHM010000022">
    <property type="protein sequence ID" value="MBJ6727346.1"/>
    <property type="molecule type" value="Genomic_DNA"/>
</dbReference>
<dbReference type="Pfam" id="PF01797">
    <property type="entry name" value="Y1_Tnp"/>
    <property type="match status" value="1"/>
</dbReference>
<dbReference type="InterPro" id="IPR002686">
    <property type="entry name" value="Transposase_17"/>
</dbReference>
<dbReference type="PANTHER" id="PTHR34322">
    <property type="entry name" value="TRANSPOSASE, Y1_TNP DOMAIN-CONTAINING"/>
    <property type="match status" value="1"/>
</dbReference>
<name>A0A8J7S804_9BACT</name>
<dbReference type="PANTHER" id="PTHR34322:SF2">
    <property type="entry name" value="TRANSPOSASE IS200-LIKE DOMAIN-CONTAINING PROTEIN"/>
    <property type="match status" value="1"/>
</dbReference>
<reference evidence="2" key="1">
    <citation type="submission" date="2020-12" db="EMBL/GenBank/DDBJ databases">
        <title>Geomonas sp. Red875, isolated from river sediment.</title>
        <authorList>
            <person name="Xu Z."/>
            <person name="Zhang Z."/>
            <person name="Masuda Y."/>
            <person name="Itoh H."/>
            <person name="Senoo K."/>
        </authorList>
    </citation>
    <scope>NUCLEOTIDE SEQUENCE</scope>
    <source>
        <strain evidence="2">Red875</strain>
    </source>
</reference>
<evidence type="ECO:0000259" key="1">
    <source>
        <dbReference type="SMART" id="SM01321"/>
    </source>
</evidence>
<organism evidence="2 3">
    <name type="scientific">Geomesophilobacter sediminis</name>
    <dbReference type="NCBI Taxonomy" id="2798584"/>
    <lineage>
        <taxon>Bacteria</taxon>
        <taxon>Pseudomonadati</taxon>
        <taxon>Thermodesulfobacteriota</taxon>
        <taxon>Desulfuromonadia</taxon>
        <taxon>Geobacterales</taxon>
        <taxon>Geobacteraceae</taxon>
        <taxon>Geomesophilobacter</taxon>
    </lineage>
</organism>
<dbReference type="SUPFAM" id="SSF143422">
    <property type="entry name" value="Transposase IS200-like"/>
    <property type="match status" value="1"/>
</dbReference>
<dbReference type="Gene3D" id="3.30.70.1290">
    <property type="entry name" value="Transposase IS200-like"/>
    <property type="match status" value="1"/>
</dbReference>
<dbReference type="Gene3D" id="1.10.1750.10">
    <property type="match status" value="1"/>
</dbReference>
<proteinExistence type="predicted"/>
<dbReference type="SUPFAM" id="SSF48295">
    <property type="entry name" value="TrpR-like"/>
    <property type="match status" value="1"/>
</dbReference>
<dbReference type="GO" id="GO:0043565">
    <property type="term" value="F:sequence-specific DNA binding"/>
    <property type="evidence" value="ECO:0007669"/>
    <property type="project" value="InterPro"/>
</dbReference>
<accession>A0A8J7S804</accession>
<protein>
    <submittedName>
        <fullName evidence="2">Transposase</fullName>
    </submittedName>
</protein>
<sequence length="324" mass="36892">MGRPLRIEFNGAFYHVTSRGDERKEIFKTTSDRLQFMEYLSSATTRYGALIHCFCMMRNHYHLFLQTPHGNLSQIMRHINGAYTIYYNVKRHHAGHLFQGRYKAIVVEADQYALELSRYVHLNPLRAGIVDAPEDYRWCSYPSYIGTAQRPPWLDVAFVLSMFGPDLTVARQRYREFVEDLIGKVYDSPLIHTVASTILGGADFVETIIADHLEPDITRPDVPALKALIRRFAVENIIAKTHELVDEPKLAREVAVHICHRYSGETLKNIGAHFGFGDSAVVKASTRLEIRFNSETGIRDKVEDVLRALGRGEAKTSARAGKIR</sequence>
<feature type="domain" description="Transposase IS200-like" evidence="1">
    <location>
        <begin position="9"/>
        <end position="123"/>
    </location>
</feature>
<evidence type="ECO:0000313" key="2">
    <source>
        <dbReference type="EMBL" id="MBJ6727346.1"/>
    </source>
</evidence>
<dbReference type="InterPro" id="IPR010921">
    <property type="entry name" value="Trp_repressor/repl_initiator"/>
</dbReference>
<dbReference type="SMART" id="SM01321">
    <property type="entry name" value="Y1_Tnp"/>
    <property type="match status" value="1"/>
</dbReference>
<keyword evidence="3" id="KW-1185">Reference proteome</keyword>